<comment type="similarity">
    <text evidence="5 14">In the C-terminal section; belongs to the HTP reductase family.</text>
</comment>
<dbReference type="PROSITE" id="PS51747">
    <property type="entry name" value="CYT_DCMP_DEAMINASES_2"/>
    <property type="match status" value="1"/>
</dbReference>
<feature type="binding site" evidence="17">
    <location>
        <position position="75"/>
    </location>
    <ligand>
        <name>Zn(2+)</name>
        <dbReference type="ChEBI" id="CHEBI:29105"/>
        <note>catalytic</note>
    </ligand>
</feature>
<evidence type="ECO:0000256" key="1">
    <source>
        <dbReference type="ARBA" id="ARBA00002151"/>
    </source>
</evidence>
<evidence type="ECO:0000256" key="17">
    <source>
        <dbReference type="PIRSR" id="PIRSR006769-3"/>
    </source>
</evidence>
<dbReference type="Proteomes" id="UP000594905">
    <property type="component" value="Chromosome"/>
</dbReference>
<feature type="binding site" evidence="17">
    <location>
        <position position="41"/>
    </location>
    <ligand>
        <name>Zn(2+)</name>
        <dbReference type="ChEBI" id="CHEBI:29105"/>
        <note>catalytic</note>
    </ligand>
</feature>
<evidence type="ECO:0000256" key="7">
    <source>
        <dbReference type="ARBA" id="ARBA00022723"/>
    </source>
</evidence>
<evidence type="ECO:0000259" key="18">
    <source>
        <dbReference type="PROSITE" id="PS51747"/>
    </source>
</evidence>
<sequence>MSAGAQARGTTSPNPPVGAVILDAAGEIAGVGHTQPPGGPHAEIMALKAAGEKARGGTAVVTLEPCNHTGRTGPCAQALIDSSLASVYFLHPDPTPQAAGGAAALAAAGITVGTLEAPVGVEDALIPWLTAMDLGRPHVTLKFAQSLDGFTAAVDGTSQWITGAQAREHVHIDRARRDAILIGTGTALADNPSLTARYPDGELRDHQPRRVVVGSRDVAKHGAQNLARLGFEHYATPEQALAELYASGARDVLVEGGAGLATSMLELGYIDWIQAYLGNVILGEGTGVLTHAVTTTLADAPRWRRHSVIELGDDLLVEYQRKG</sequence>
<dbReference type="UniPathway" id="UPA00275">
    <property type="reaction ID" value="UER00401"/>
</dbReference>
<dbReference type="InterPro" id="IPR016193">
    <property type="entry name" value="Cytidine_deaminase-like"/>
</dbReference>
<name>A0A2X4RUR1_9CORY</name>
<dbReference type="EC" id="1.1.1.193" evidence="14"/>
<accession>A0A2X4RUR1</accession>
<evidence type="ECO:0000256" key="3">
    <source>
        <dbReference type="ARBA" id="ARBA00004910"/>
    </source>
</evidence>
<dbReference type="Pfam" id="PF01872">
    <property type="entry name" value="RibD_C"/>
    <property type="match status" value="1"/>
</dbReference>
<dbReference type="CDD" id="cd01284">
    <property type="entry name" value="Riboflavin_deaminase-reductase"/>
    <property type="match status" value="1"/>
</dbReference>
<dbReference type="AlphaFoldDB" id="A0A2X4RUR1"/>
<feature type="binding site" evidence="16">
    <location>
        <position position="186"/>
    </location>
    <ligand>
        <name>NADP(+)</name>
        <dbReference type="ChEBI" id="CHEBI:58349"/>
    </ligand>
</feature>
<dbReference type="EMBL" id="CP065689">
    <property type="protein sequence ID" value="QPS60856.1"/>
    <property type="molecule type" value="Genomic_DNA"/>
</dbReference>
<dbReference type="PANTHER" id="PTHR38011">
    <property type="entry name" value="DIHYDROFOLATE REDUCTASE FAMILY PROTEIN (AFU_ORTHOLOGUE AFUA_8G06820)"/>
    <property type="match status" value="1"/>
</dbReference>
<dbReference type="PIRSF" id="PIRSF006769">
    <property type="entry name" value="RibD"/>
    <property type="match status" value="1"/>
</dbReference>
<dbReference type="InterPro" id="IPR002125">
    <property type="entry name" value="CMP_dCMP_dom"/>
</dbReference>
<evidence type="ECO:0000256" key="10">
    <source>
        <dbReference type="ARBA" id="ARBA00023002"/>
    </source>
</evidence>
<evidence type="ECO:0000313" key="22">
    <source>
        <dbReference type="Proteomes" id="UP000594905"/>
    </source>
</evidence>
<keyword evidence="6 14" id="KW-0686">Riboflavin biosynthesis</keyword>
<dbReference type="GO" id="GO:0009231">
    <property type="term" value="P:riboflavin biosynthetic process"/>
    <property type="evidence" value="ECO:0007669"/>
    <property type="project" value="UniProtKB-UniPathway"/>
</dbReference>
<dbReference type="GO" id="GO:0008270">
    <property type="term" value="F:zinc ion binding"/>
    <property type="evidence" value="ECO:0007669"/>
    <property type="project" value="InterPro"/>
</dbReference>
<dbReference type="InterPro" id="IPR004794">
    <property type="entry name" value="Eubact_RibD"/>
</dbReference>
<evidence type="ECO:0000256" key="13">
    <source>
        <dbReference type="ARBA" id="ARBA00049886"/>
    </source>
</evidence>
<dbReference type="PANTHER" id="PTHR38011:SF7">
    <property type="entry name" value="2,5-DIAMINO-6-RIBOSYLAMINO-4(3H)-PYRIMIDINONE 5'-PHOSPHATE REDUCTASE"/>
    <property type="match status" value="1"/>
</dbReference>
<feature type="binding site" evidence="16">
    <location>
        <position position="197"/>
    </location>
    <ligand>
        <name>substrate</name>
    </ligand>
</feature>
<evidence type="ECO:0000256" key="11">
    <source>
        <dbReference type="ARBA" id="ARBA00023268"/>
    </source>
</evidence>
<comment type="catalytic activity">
    <reaction evidence="12 14">
        <text>5-amino-6-(5-phospho-D-ribitylamino)uracil + NADP(+) = 5-amino-6-(5-phospho-D-ribosylamino)uracil + NADPH + H(+)</text>
        <dbReference type="Rhea" id="RHEA:17845"/>
        <dbReference type="ChEBI" id="CHEBI:15378"/>
        <dbReference type="ChEBI" id="CHEBI:57783"/>
        <dbReference type="ChEBI" id="CHEBI:58349"/>
        <dbReference type="ChEBI" id="CHEBI:58421"/>
        <dbReference type="ChEBI" id="CHEBI:58453"/>
        <dbReference type="EC" id="1.1.1.193"/>
    </reaction>
</comment>
<evidence type="ECO:0000256" key="8">
    <source>
        <dbReference type="ARBA" id="ARBA00022833"/>
    </source>
</evidence>
<feature type="binding site" evidence="16">
    <location>
        <position position="174"/>
    </location>
    <ligand>
        <name>substrate</name>
    </ligand>
</feature>
<comment type="similarity">
    <text evidence="4 14">In the N-terminal section; belongs to the cytidine and deoxycytidylate deaminase family.</text>
</comment>
<protein>
    <recommendedName>
        <fullName evidence="14">Riboflavin biosynthesis protein RibD</fullName>
    </recommendedName>
    <domain>
        <recommendedName>
            <fullName evidence="14">Diaminohydroxyphosphoribosylaminopyrimidine deaminase</fullName>
            <shortName evidence="14">DRAP deaminase</shortName>
            <ecNumber evidence="14">3.5.4.26</ecNumber>
        </recommendedName>
        <alternativeName>
            <fullName evidence="14">Riboflavin-specific deaminase</fullName>
        </alternativeName>
    </domain>
    <domain>
        <recommendedName>
            <fullName evidence="14">5-amino-6-(5-phosphoribosylamino)uracil reductase</fullName>
            <ecNumber evidence="14">1.1.1.193</ecNumber>
        </recommendedName>
        <alternativeName>
            <fullName evidence="14">HTP reductase</fullName>
        </alternativeName>
    </domain>
</protein>
<feature type="binding site" evidence="16">
    <location>
        <position position="158"/>
    </location>
    <ligand>
        <name>substrate</name>
    </ligand>
</feature>
<dbReference type="OrthoDB" id="9800865at2"/>
<comment type="pathway">
    <text evidence="3 14">Cofactor biosynthesis; riboflavin biosynthesis; 5-amino-6-(D-ribitylamino)uracil from GTP: step 3/4.</text>
</comment>
<feature type="binding site" evidence="16">
    <location>
        <position position="144"/>
    </location>
    <ligand>
        <name>NADP(+)</name>
        <dbReference type="ChEBI" id="CHEBI:58349"/>
    </ligand>
</feature>
<evidence type="ECO:0000256" key="14">
    <source>
        <dbReference type="PIRNR" id="PIRNR006769"/>
    </source>
</evidence>
<dbReference type="Proteomes" id="UP000249264">
    <property type="component" value="Chromosome 1"/>
</dbReference>
<evidence type="ECO:0000313" key="21">
    <source>
        <dbReference type="Proteomes" id="UP000249264"/>
    </source>
</evidence>
<evidence type="ECO:0000256" key="15">
    <source>
        <dbReference type="PIRSR" id="PIRSR006769-1"/>
    </source>
</evidence>
<dbReference type="EC" id="3.5.4.26" evidence="14"/>
<feature type="binding site" evidence="17">
    <location>
        <position position="66"/>
    </location>
    <ligand>
        <name>Zn(2+)</name>
        <dbReference type="ChEBI" id="CHEBI:29105"/>
        <note>catalytic</note>
    </ligand>
</feature>
<dbReference type="STRING" id="38301.NX84_06940"/>
<feature type="binding site" evidence="16">
    <location>
        <position position="255"/>
    </location>
    <ligand>
        <name>substrate</name>
    </ligand>
</feature>
<dbReference type="RefSeq" id="WP_052319698.1">
    <property type="nucleotide sequence ID" value="NZ_CP065689.1"/>
</dbReference>
<evidence type="ECO:0000256" key="2">
    <source>
        <dbReference type="ARBA" id="ARBA00004882"/>
    </source>
</evidence>
<keyword evidence="14 20" id="KW-0378">Hydrolase</keyword>
<evidence type="ECO:0000313" key="19">
    <source>
        <dbReference type="EMBL" id="QPS60856.1"/>
    </source>
</evidence>
<evidence type="ECO:0000256" key="12">
    <source>
        <dbReference type="ARBA" id="ARBA00049861"/>
    </source>
</evidence>
<keyword evidence="11" id="KW-0511">Multifunctional enzyme</keyword>
<keyword evidence="22" id="KW-1185">Reference proteome</keyword>
<dbReference type="NCBIfam" id="TIGR00326">
    <property type="entry name" value="eubact_ribD"/>
    <property type="match status" value="1"/>
</dbReference>
<dbReference type="Gene3D" id="3.40.140.10">
    <property type="entry name" value="Cytidine Deaminase, domain 2"/>
    <property type="match status" value="1"/>
</dbReference>
<dbReference type="GO" id="GO:0008835">
    <property type="term" value="F:diaminohydroxyphosphoribosylaminopyrimidine deaminase activity"/>
    <property type="evidence" value="ECO:0007669"/>
    <property type="project" value="UniProtKB-EC"/>
</dbReference>
<dbReference type="GO" id="GO:0008703">
    <property type="term" value="F:5-amino-6-(5-phosphoribosylamino)uracil reductase activity"/>
    <property type="evidence" value="ECO:0007669"/>
    <property type="project" value="UniProtKB-EC"/>
</dbReference>
<evidence type="ECO:0000256" key="16">
    <source>
        <dbReference type="PIRSR" id="PIRSR006769-2"/>
    </source>
</evidence>
<dbReference type="GeneID" id="70783237"/>
<evidence type="ECO:0000256" key="4">
    <source>
        <dbReference type="ARBA" id="ARBA00005259"/>
    </source>
</evidence>
<dbReference type="InterPro" id="IPR024072">
    <property type="entry name" value="DHFR-like_dom_sf"/>
</dbReference>
<feature type="binding site" evidence="16">
    <location>
        <position position="190"/>
    </location>
    <ligand>
        <name>NADP(+)</name>
        <dbReference type="ChEBI" id="CHEBI:58349"/>
    </ligand>
</feature>
<dbReference type="SUPFAM" id="SSF53927">
    <property type="entry name" value="Cytidine deaminase-like"/>
    <property type="match status" value="1"/>
</dbReference>
<keyword evidence="9 14" id="KW-0521">NADP</keyword>
<feature type="binding site" evidence="16">
    <location>
        <position position="215"/>
    </location>
    <ligand>
        <name>NADP(+)</name>
        <dbReference type="ChEBI" id="CHEBI:58349"/>
    </ligand>
</feature>
<comment type="catalytic activity">
    <reaction evidence="13 14">
        <text>2,5-diamino-6-hydroxy-4-(5-phosphoribosylamino)-pyrimidine + H2O + H(+) = 5-amino-6-(5-phospho-D-ribosylamino)uracil + NH4(+)</text>
        <dbReference type="Rhea" id="RHEA:21868"/>
        <dbReference type="ChEBI" id="CHEBI:15377"/>
        <dbReference type="ChEBI" id="CHEBI:15378"/>
        <dbReference type="ChEBI" id="CHEBI:28938"/>
        <dbReference type="ChEBI" id="CHEBI:58453"/>
        <dbReference type="ChEBI" id="CHEBI:58614"/>
        <dbReference type="EC" id="3.5.4.26"/>
    </reaction>
</comment>
<feature type="domain" description="CMP/dCMP-type deaminase" evidence="18">
    <location>
        <begin position="1"/>
        <end position="103"/>
    </location>
</feature>
<dbReference type="PROSITE" id="PS00903">
    <property type="entry name" value="CYT_DCMP_DEAMINASES_1"/>
    <property type="match status" value="1"/>
</dbReference>
<evidence type="ECO:0000256" key="6">
    <source>
        <dbReference type="ARBA" id="ARBA00022619"/>
    </source>
</evidence>
<comment type="pathway">
    <text evidence="2 14">Cofactor biosynthesis; riboflavin biosynthesis; 5-amino-6-(D-ribitylamino)uracil from GTP: step 2/4.</text>
</comment>
<dbReference type="InterPro" id="IPR050765">
    <property type="entry name" value="Riboflavin_Biosynth_HTPR"/>
</dbReference>
<gene>
    <name evidence="20" type="primary">ribD1</name>
    <name evidence="19" type="synonym">ribD</name>
    <name evidence="19" type="ORF">I6G51_07795</name>
    <name evidence="20" type="ORF">NCTC10288_01334</name>
</gene>
<organism evidence="20 21">
    <name type="scientific">Corynebacterium minutissimum</name>
    <dbReference type="NCBI Taxonomy" id="38301"/>
    <lineage>
        <taxon>Bacteria</taxon>
        <taxon>Bacillati</taxon>
        <taxon>Actinomycetota</taxon>
        <taxon>Actinomycetes</taxon>
        <taxon>Mycobacteriales</taxon>
        <taxon>Corynebacteriaceae</taxon>
        <taxon>Corynebacterium</taxon>
    </lineage>
</organism>
<reference evidence="20 21" key="1">
    <citation type="submission" date="2018-06" db="EMBL/GenBank/DDBJ databases">
        <authorList>
            <consortium name="Pathogen Informatics"/>
            <person name="Doyle S."/>
        </authorList>
    </citation>
    <scope>NUCLEOTIDE SEQUENCE [LARGE SCALE GENOMIC DNA]</scope>
    <source>
        <strain evidence="20 21">NCTC10288</strain>
    </source>
</reference>
<dbReference type="EMBL" id="LS483460">
    <property type="protein sequence ID" value="SQI00030.1"/>
    <property type="molecule type" value="Genomic_DNA"/>
</dbReference>
<feature type="binding site" evidence="16">
    <location>
        <begin position="257"/>
        <end position="263"/>
    </location>
    <ligand>
        <name>NADP(+)</name>
        <dbReference type="ChEBI" id="CHEBI:58349"/>
    </ligand>
</feature>
<proteinExistence type="inferred from homology"/>
<dbReference type="InterPro" id="IPR016192">
    <property type="entry name" value="APOBEC/CMP_deaminase_Zn-bd"/>
</dbReference>
<keyword evidence="8 14" id="KW-0862">Zinc</keyword>
<dbReference type="Pfam" id="PF00383">
    <property type="entry name" value="dCMP_cyt_deam_1"/>
    <property type="match status" value="1"/>
</dbReference>
<dbReference type="InterPro" id="IPR002734">
    <property type="entry name" value="RibDG_C"/>
</dbReference>
<reference evidence="19 22" key="2">
    <citation type="submission" date="2020-12" db="EMBL/GenBank/DDBJ databases">
        <title>FDA dAtabase for Regulatory Grade micrObial Sequences (FDA-ARGOS): Supporting development and validation of Infectious Disease Dx tests.</title>
        <authorList>
            <person name="Sproer C."/>
            <person name="Gronow S."/>
            <person name="Severitt S."/>
            <person name="Schroder I."/>
            <person name="Tallon L."/>
            <person name="Sadzewicz L."/>
            <person name="Zhao X."/>
            <person name="Boylan J."/>
            <person name="Ott S."/>
            <person name="Bowen H."/>
            <person name="Vavikolanu K."/>
            <person name="Mehta A."/>
            <person name="Aluvathingal J."/>
            <person name="Nadendla S."/>
            <person name="Lowell S."/>
            <person name="Myers T."/>
            <person name="Yan Y."/>
            <person name="Sichtig H."/>
        </authorList>
    </citation>
    <scope>NUCLEOTIDE SEQUENCE [LARGE SCALE GENOMIC DNA]</scope>
    <source>
        <strain evidence="19 22">FDAARGOS_894</strain>
    </source>
</reference>
<evidence type="ECO:0000313" key="20">
    <source>
        <dbReference type="EMBL" id="SQI00030.1"/>
    </source>
</evidence>
<feature type="active site" description="Proton donor" evidence="15">
    <location>
        <position position="43"/>
    </location>
</feature>
<comment type="function">
    <text evidence="1 14">Converts 2,5-diamino-6-(ribosylamino)-4(3h)-pyrimidinone 5'-phosphate into 5-amino-6-(ribosylamino)-2,4(1h,3h)-pyrimidinedione 5'-phosphate.</text>
</comment>
<feature type="binding site" evidence="16">
    <location>
        <position position="194"/>
    </location>
    <ligand>
        <name>substrate</name>
    </ligand>
</feature>
<feature type="binding site" evidence="16">
    <location>
        <position position="160"/>
    </location>
    <ligand>
        <name>NADP(+)</name>
        <dbReference type="ChEBI" id="CHEBI:58349"/>
    </ligand>
</feature>
<keyword evidence="7 14" id="KW-0479">Metal-binding</keyword>
<evidence type="ECO:0000256" key="5">
    <source>
        <dbReference type="ARBA" id="ARBA00007417"/>
    </source>
</evidence>
<dbReference type="SUPFAM" id="SSF53597">
    <property type="entry name" value="Dihydrofolate reductase-like"/>
    <property type="match status" value="1"/>
</dbReference>
<dbReference type="KEGG" id="cmin:NCTC10288_01334"/>
<comment type="cofactor">
    <cofactor evidence="14 17">
        <name>Zn(2+)</name>
        <dbReference type="ChEBI" id="CHEBI:29105"/>
    </cofactor>
    <text evidence="14 17">Binds 1 zinc ion.</text>
</comment>
<evidence type="ECO:0000256" key="9">
    <source>
        <dbReference type="ARBA" id="ARBA00022857"/>
    </source>
</evidence>
<dbReference type="Gene3D" id="3.40.430.10">
    <property type="entry name" value="Dihydrofolate Reductase, subunit A"/>
    <property type="match status" value="2"/>
</dbReference>
<keyword evidence="10 14" id="KW-0560">Oxidoreductase</keyword>